<dbReference type="GO" id="GO:0006614">
    <property type="term" value="P:SRP-dependent cotranslational protein targeting to membrane"/>
    <property type="evidence" value="ECO:0007669"/>
    <property type="project" value="UniProtKB-UniRule"/>
</dbReference>
<evidence type="ECO:0000256" key="2">
    <source>
        <dbReference type="ARBA" id="ARBA00010349"/>
    </source>
</evidence>
<keyword evidence="6 7" id="KW-0687">Ribonucleoprotein</keyword>
<proteinExistence type="inferred from homology"/>
<comment type="function">
    <text evidence="7">Component of the signal recognition particle (SRP) complex, a ribonucleoprotein complex that mediates the cotranslational targeting of secretory and membrane proteins to the endoplasmic reticulum (ER).</text>
</comment>
<dbReference type="STRING" id="94208.A0A2S4L386"/>
<feature type="compositionally biased region" description="Basic residues" evidence="8">
    <location>
        <begin position="152"/>
        <end position="167"/>
    </location>
</feature>
<keyword evidence="3 7" id="KW-0963">Cytoplasm</keyword>
<dbReference type="AlphaFoldDB" id="A0A2S4L386"/>
<evidence type="ECO:0000256" key="8">
    <source>
        <dbReference type="SAM" id="MobiDB-lite"/>
    </source>
</evidence>
<comment type="similarity">
    <text evidence="2 7">Belongs to the SRP14 family.</text>
</comment>
<dbReference type="Proteomes" id="UP000237481">
    <property type="component" value="Unassembled WGS sequence"/>
</dbReference>
<comment type="subunit">
    <text evidence="7">Component of a fungal signal recognition particle (SRP) complex that consists of a 7SL RNA molecule (scR1) and at least six protein subunits: SRP72, SRP68, SRP54, SEC65, SRP21 and SRP14.</text>
</comment>
<dbReference type="SUPFAM" id="SSF54762">
    <property type="entry name" value="Signal recognition particle alu RNA binding heterodimer, SRP9/14"/>
    <property type="match status" value="1"/>
</dbReference>
<sequence length="167" mass="18493">MSSLRWSPHLPSPPPAGRSTSSQRAAPTTLLAHPADEPVMDSQHLSQDEFFDRLGELFNRRKGSDHGAIYLTQKRLTYAQDCTPPAADNPFPDLNPGKPMPVIVRASNGKSKRERAEKVKLSTIVQPHDLEGFYTRYADVCKAGMTALKPRDRSKKKAKAKKKKAAS</sequence>
<reference evidence="9 10" key="1">
    <citation type="submission" date="2018-01" db="EMBL/GenBank/DDBJ databases">
        <title>Harnessing the power of phylogenomics to disentangle the directionality and signatures of interkingdom host jumping in the parasitic fungal genus Tolypocladium.</title>
        <authorList>
            <person name="Quandt C.A."/>
            <person name="Patterson W."/>
            <person name="Spatafora J.W."/>
        </authorList>
    </citation>
    <scope>NUCLEOTIDE SEQUENCE [LARGE SCALE GENOMIC DNA]</scope>
    <source>
        <strain evidence="9 10">NRBC 100945</strain>
    </source>
</reference>
<keyword evidence="4 7" id="KW-0694">RNA-binding</keyword>
<feature type="region of interest" description="Disordered" evidence="8">
    <location>
        <begin position="148"/>
        <end position="167"/>
    </location>
</feature>
<comment type="caution">
    <text evidence="9">The sequence shown here is derived from an EMBL/GenBank/DDBJ whole genome shotgun (WGS) entry which is preliminary data.</text>
</comment>
<dbReference type="PANTHER" id="PTHR12013">
    <property type="entry name" value="SIGNAL RECOGNITION PARTICLE 14 KD PROTEIN"/>
    <property type="match status" value="1"/>
</dbReference>
<dbReference type="OrthoDB" id="19209at2759"/>
<keyword evidence="5 7" id="KW-0733">Signal recognition particle</keyword>
<evidence type="ECO:0000256" key="3">
    <source>
        <dbReference type="ARBA" id="ARBA00022490"/>
    </source>
</evidence>
<comment type="subcellular location">
    <subcellularLocation>
        <location evidence="1 7">Cytoplasm</location>
    </subcellularLocation>
</comment>
<gene>
    <name evidence="9" type="ORF">TPAR_02926</name>
</gene>
<dbReference type="InterPro" id="IPR003210">
    <property type="entry name" value="Signal_recog_particle_SRP14"/>
</dbReference>
<dbReference type="InterPro" id="IPR009018">
    <property type="entry name" value="Signal_recog_particle_SRP9/14"/>
</dbReference>
<dbReference type="GO" id="GO:0030942">
    <property type="term" value="F:endoplasmic reticulum signal peptide binding"/>
    <property type="evidence" value="ECO:0007669"/>
    <property type="project" value="UniProtKB-UniRule"/>
</dbReference>
<dbReference type="GO" id="GO:0005786">
    <property type="term" value="C:signal recognition particle, endoplasmic reticulum targeting"/>
    <property type="evidence" value="ECO:0007669"/>
    <property type="project" value="UniProtKB-UniRule"/>
</dbReference>
<name>A0A2S4L386_9HYPO</name>
<evidence type="ECO:0000256" key="6">
    <source>
        <dbReference type="ARBA" id="ARBA00023274"/>
    </source>
</evidence>
<keyword evidence="10" id="KW-1185">Reference proteome</keyword>
<protein>
    <recommendedName>
        <fullName evidence="7">Signal recognition particle subunit SRP14</fullName>
    </recommendedName>
    <alternativeName>
        <fullName evidence="7">Signal recognition particle 14 kDa protein</fullName>
    </alternativeName>
</protein>
<organism evidence="9 10">
    <name type="scientific">Tolypocladium paradoxum</name>
    <dbReference type="NCBI Taxonomy" id="94208"/>
    <lineage>
        <taxon>Eukaryota</taxon>
        <taxon>Fungi</taxon>
        <taxon>Dikarya</taxon>
        <taxon>Ascomycota</taxon>
        <taxon>Pezizomycotina</taxon>
        <taxon>Sordariomycetes</taxon>
        <taxon>Hypocreomycetidae</taxon>
        <taxon>Hypocreales</taxon>
        <taxon>Ophiocordycipitaceae</taxon>
        <taxon>Tolypocladium</taxon>
    </lineage>
</organism>
<evidence type="ECO:0000313" key="10">
    <source>
        <dbReference type="Proteomes" id="UP000237481"/>
    </source>
</evidence>
<dbReference type="Gene3D" id="3.30.720.10">
    <property type="entry name" value="Signal recognition particle alu RNA binding heterodimer, srp9/1"/>
    <property type="match status" value="1"/>
</dbReference>
<evidence type="ECO:0000256" key="7">
    <source>
        <dbReference type="RuleBase" id="RU368100"/>
    </source>
</evidence>
<evidence type="ECO:0000313" key="9">
    <source>
        <dbReference type="EMBL" id="POR36885.1"/>
    </source>
</evidence>
<accession>A0A2S4L386</accession>
<feature type="region of interest" description="Disordered" evidence="8">
    <location>
        <begin position="83"/>
        <end position="119"/>
    </location>
</feature>
<dbReference type="GO" id="GO:0008312">
    <property type="term" value="F:7S RNA binding"/>
    <property type="evidence" value="ECO:0007669"/>
    <property type="project" value="UniProtKB-UniRule"/>
</dbReference>
<evidence type="ECO:0000256" key="1">
    <source>
        <dbReference type="ARBA" id="ARBA00004496"/>
    </source>
</evidence>
<dbReference type="EMBL" id="PKSG01000294">
    <property type="protein sequence ID" value="POR36885.1"/>
    <property type="molecule type" value="Genomic_DNA"/>
</dbReference>
<dbReference type="Pfam" id="PF02290">
    <property type="entry name" value="SRP14"/>
    <property type="match status" value="1"/>
</dbReference>
<evidence type="ECO:0000256" key="5">
    <source>
        <dbReference type="ARBA" id="ARBA00023135"/>
    </source>
</evidence>
<feature type="region of interest" description="Disordered" evidence="8">
    <location>
        <begin position="1"/>
        <end position="41"/>
    </location>
</feature>
<evidence type="ECO:0000256" key="4">
    <source>
        <dbReference type="ARBA" id="ARBA00022884"/>
    </source>
</evidence>